<feature type="domain" description="Glycosyltransferase 2-like" evidence="1">
    <location>
        <begin position="7"/>
        <end position="130"/>
    </location>
</feature>
<dbReference type="EMBL" id="JACCBI010000001">
    <property type="protein sequence ID" value="NYD68412.1"/>
    <property type="molecule type" value="Genomic_DNA"/>
</dbReference>
<dbReference type="OrthoDB" id="9771846at2"/>
<evidence type="ECO:0000313" key="4">
    <source>
        <dbReference type="Proteomes" id="UP000292686"/>
    </source>
</evidence>
<dbReference type="AlphaFoldDB" id="A0A4V1R1X3"/>
<sequence>MSERLAVIVVNYASSGLLATNLAQTAAELPDAAIVVVDNFSTDDERRRAVAVCAEHAWTLLTPDANLGFGGGVNLGVRQALAAGATAVLLLNPDATIDAASVALLEAEIDDGRLVAAAPRIVDSDGAVWFAGADLYLDDGTTRGRSRRDLHPDAPRREWLTGACVLVTDVAWEASGGFDEEYFLYWEDVDFSFRIVDAGGRLALVEAATAIHDEGGTQRADAAPSRAKSSGYYYYNIRNRMLFATRHLDADGVRRWRRGIVAQARAVLLRGGRRQFLSPWAPLSAGWRGVRDARRIAATARR</sequence>
<evidence type="ECO:0000259" key="1">
    <source>
        <dbReference type="Pfam" id="PF00535"/>
    </source>
</evidence>
<dbReference type="Proteomes" id="UP000292686">
    <property type="component" value="Unassembled WGS sequence"/>
</dbReference>
<dbReference type="InterPro" id="IPR001173">
    <property type="entry name" value="Glyco_trans_2-like"/>
</dbReference>
<dbReference type="EMBL" id="SDPM01000012">
    <property type="protein sequence ID" value="RXZ85156.1"/>
    <property type="molecule type" value="Genomic_DNA"/>
</dbReference>
<dbReference type="Pfam" id="PF00535">
    <property type="entry name" value="Glycos_transf_2"/>
    <property type="match status" value="1"/>
</dbReference>
<reference evidence="2 5" key="2">
    <citation type="submission" date="2020-07" db="EMBL/GenBank/DDBJ databases">
        <title>Sequencing the genomes of 1000 actinobacteria strains.</title>
        <authorList>
            <person name="Klenk H.-P."/>
        </authorList>
    </citation>
    <scope>NUCLEOTIDE SEQUENCE [LARGE SCALE GENOMIC DNA]</scope>
    <source>
        <strain evidence="2 5">DSM 23870</strain>
    </source>
</reference>
<dbReference type="Proteomes" id="UP000581087">
    <property type="component" value="Unassembled WGS sequence"/>
</dbReference>
<dbReference type="SUPFAM" id="SSF53448">
    <property type="entry name" value="Nucleotide-diphospho-sugar transferases"/>
    <property type="match status" value="1"/>
</dbReference>
<keyword evidence="3" id="KW-0808">Transferase</keyword>
<dbReference type="PANTHER" id="PTHR43179">
    <property type="entry name" value="RHAMNOSYLTRANSFERASE WBBL"/>
    <property type="match status" value="1"/>
</dbReference>
<reference evidence="3 4" key="1">
    <citation type="submission" date="2019-01" db="EMBL/GenBank/DDBJ databases">
        <title>Agromyces.</title>
        <authorList>
            <person name="Li J."/>
        </authorList>
    </citation>
    <scope>NUCLEOTIDE SEQUENCE [LARGE SCALE GENOMIC DNA]</scope>
    <source>
        <strain evidence="3 4">DSM 23870</strain>
    </source>
</reference>
<evidence type="ECO:0000313" key="5">
    <source>
        <dbReference type="Proteomes" id="UP000581087"/>
    </source>
</evidence>
<proteinExistence type="predicted"/>
<protein>
    <submittedName>
        <fullName evidence="2">GT2 family glycosyltransferase</fullName>
    </submittedName>
    <submittedName>
        <fullName evidence="3">Glycosyltransferase family 2 protein</fullName>
    </submittedName>
</protein>
<dbReference type="GO" id="GO:0016740">
    <property type="term" value="F:transferase activity"/>
    <property type="evidence" value="ECO:0007669"/>
    <property type="project" value="UniProtKB-KW"/>
</dbReference>
<gene>
    <name evidence="2" type="ORF">BJ972_002931</name>
    <name evidence="3" type="ORF">ESP50_16650</name>
</gene>
<dbReference type="RefSeq" id="WP_129177044.1">
    <property type="nucleotide sequence ID" value="NZ_JACCBI010000001.1"/>
</dbReference>
<evidence type="ECO:0000313" key="3">
    <source>
        <dbReference type="EMBL" id="RXZ85156.1"/>
    </source>
</evidence>
<dbReference type="PANTHER" id="PTHR43179:SF7">
    <property type="entry name" value="RHAMNOSYLTRANSFERASE WBBL"/>
    <property type="match status" value="1"/>
</dbReference>
<dbReference type="Gene3D" id="3.90.550.10">
    <property type="entry name" value="Spore Coat Polysaccharide Biosynthesis Protein SpsA, Chain A"/>
    <property type="match status" value="1"/>
</dbReference>
<dbReference type="InterPro" id="IPR029044">
    <property type="entry name" value="Nucleotide-diphossugar_trans"/>
</dbReference>
<comment type="caution">
    <text evidence="3">The sequence shown here is derived from an EMBL/GenBank/DDBJ whole genome shotgun (WGS) entry which is preliminary data.</text>
</comment>
<evidence type="ECO:0000313" key="2">
    <source>
        <dbReference type="EMBL" id="NYD68412.1"/>
    </source>
</evidence>
<organism evidence="3 4">
    <name type="scientific">Agromyces atrinae</name>
    <dbReference type="NCBI Taxonomy" id="592376"/>
    <lineage>
        <taxon>Bacteria</taxon>
        <taxon>Bacillati</taxon>
        <taxon>Actinomycetota</taxon>
        <taxon>Actinomycetes</taxon>
        <taxon>Micrococcales</taxon>
        <taxon>Microbacteriaceae</taxon>
        <taxon>Agromyces</taxon>
    </lineage>
</organism>
<name>A0A4V1R1X3_9MICO</name>
<keyword evidence="4" id="KW-1185">Reference proteome</keyword>
<accession>A0A4V1R1X3</accession>